<gene>
    <name evidence="7" type="ORF">UU34_C0029G0005</name>
</gene>
<reference evidence="7 8" key="1">
    <citation type="journal article" date="2015" name="Nature">
        <title>rRNA introns, odd ribosomes, and small enigmatic genomes across a large radiation of phyla.</title>
        <authorList>
            <person name="Brown C.T."/>
            <person name="Hug L.A."/>
            <person name="Thomas B.C."/>
            <person name="Sharon I."/>
            <person name="Castelle C.J."/>
            <person name="Singh A."/>
            <person name="Wilkins M.J."/>
            <person name="Williams K.H."/>
            <person name="Banfield J.F."/>
        </authorList>
    </citation>
    <scope>NUCLEOTIDE SEQUENCE [LARGE SCALE GENOMIC DNA]</scope>
</reference>
<sequence length="193" mass="20923">MKSAFTLIELLVVIAILGILAAAVLVAINPGKRLAQARDAQRKQDINAIANALIGYYTIVGNYPLETVCDSSIGRDFAAACPPGSQTTDWLTGGGIYLKLVTEQGFLKKLPTDPINNSIYYYVYEPRRNSTQDFCGAATECNYYWVAAQLEEPIDSTKPIFRCSDDPGLLGGVGCKEVSDTLNDLTPDDTTSQ</sequence>
<comment type="subcellular location">
    <subcellularLocation>
        <location evidence="1">Membrane</location>
        <topology evidence="1">Single-pass membrane protein</topology>
    </subcellularLocation>
</comment>
<evidence type="ECO:0000313" key="8">
    <source>
        <dbReference type="Proteomes" id="UP000034854"/>
    </source>
</evidence>
<dbReference type="PANTHER" id="PTHR30093:SF44">
    <property type="entry name" value="TYPE II SECRETION SYSTEM CORE PROTEIN G"/>
    <property type="match status" value="1"/>
</dbReference>
<dbReference type="Pfam" id="PF07963">
    <property type="entry name" value="N_methyl"/>
    <property type="match status" value="1"/>
</dbReference>
<dbReference type="AlphaFoldDB" id="A0A0G0UEP9"/>
<dbReference type="Proteomes" id="UP000034854">
    <property type="component" value="Unassembled WGS sequence"/>
</dbReference>
<comment type="caution">
    <text evidence="7">The sequence shown here is derived from an EMBL/GenBank/DDBJ whole genome shotgun (WGS) entry which is preliminary data.</text>
</comment>
<protein>
    <recommendedName>
        <fullName evidence="9">General secretion pathway protein G</fullName>
    </recommendedName>
</protein>
<dbReference type="Gene3D" id="3.30.700.10">
    <property type="entry name" value="Glycoprotein, Type 4 Pilin"/>
    <property type="match status" value="1"/>
</dbReference>
<keyword evidence="5 6" id="KW-0472">Membrane</keyword>
<evidence type="ECO:0000256" key="4">
    <source>
        <dbReference type="ARBA" id="ARBA00022989"/>
    </source>
</evidence>
<keyword evidence="4 6" id="KW-1133">Transmembrane helix</keyword>
<dbReference type="GO" id="GO:0016020">
    <property type="term" value="C:membrane"/>
    <property type="evidence" value="ECO:0007669"/>
    <property type="project" value="UniProtKB-SubCell"/>
</dbReference>
<accession>A0A0G0UEP9</accession>
<proteinExistence type="predicted"/>
<evidence type="ECO:0000256" key="2">
    <source>
        <dbReference type="ARBA" id="ARBA00022481"/>
    </source>
</evidence>
<dbReference type="InterPro" id="IPR045584">
    <property type="entry name" value="Pilin-like"/>
</dbReference>
<feature type="transmembrane region" description="Helical" evidence="6">
    <location>
        <begin position="6"/>
        <end position="28"/>
    </location>
</feature>
<keyword evidence="2" id="KW-0488">Methylation</keyword>
<evidence type="ECO:0000256" key="1">
    <source>
        <dbReference type="ARBA" id="ARBA00004167"/>
    </source>
</evidence>
<dbReference type="NCBIfam" id="TIGR02532">
    <property type="entry name" value="IV_pilin_GFxxxE"/>
    <property type="match status" value="1"/>
</dbReference>
<dbReference type="EMBL" id="LCAG01000029">
    <property type="protein sequence ID" value="KKR85866.1"/>
    <property type="molecule type" value="Genomic_DNA"/>
</dbReference>
<organism evidence="7 8">
    <name type="scientific">Candidatus Curtissbacteria bacterium GW2011_GWA1_41_11</name>
    <dbReference type="NCBI Taxonomy" id="1618409"/>
    <lineage>
        <taxon>Bacteria</taxon>
        <taxon>Candidatus Curtissiibacteriota</taxon>
    </lineage>
</organism>
<dbReference type="PANTHER" id="PTHR30093">
    <property type="entry name" value="GENERAL SECRETION PATHWAY PROTEIN G"/>
    <property type="match status" value="1"/>
</dbReference>
<evidence type="ECO:0000256" key="6">
    <source>
        <dbReference type="SAM" id="Phobius"/>
    </source>
</evidence>
<name>A0A0G0UEP9_9BACT</name>
<keyword evidence="3 6" id="KW-0812">Transmembrane</keyword>
<evidence type="ECO:0000256" key="3">
    <source>
        <dbReference type="ARBA" id="ARBA00022692"/>
    </source>
</evidence>
<evidence type="ECO:0008006" key="9">
    <source>
        <dbReference type="Google" id="ProtNLM"/>
    </source>
</evidence>
<evidence type="ECO:0000313" key="7">
    <source>
        <dbReference type="EMBL" id="KKR85866.1"/>
    </source>
</evidence>
<evidence type="ECO:0000256" key="5">
    <source>
        <dbReference type="ARBA" id="ARBA00023136"/>
    </source>
</evidence>
<dbReference type="SUPFAM" id="SSF54523">
    <property type="entry name" value="Pili subunits"/>
    <property type="match status" value="1"/>
</dbReference>
<dbReference type="InterPro" id="IPR012902">
    <property type="entry name" value="N_methyl_site"/>
</dbReference>